<dbReference type="InterPro" id="IPR005580">
    <property type="entry name" value="DbpA/CsdA_RNA-bd_dom"/>
</dbReference>
<dbReference type="InterPro" id="IPR027417">
    <property type="entry name" value="P-loop_NTPase"/>
</dbReference>
<proteinExistence type="inferred from homology"/>
<feature type="domain" description="Helicase C-terminal" evidence="9">
    <location>
        <begin position="235"/>
        <end position="380"/>
    </location>
</feature>
<dbReference type="Gene3D" id="3.30.70.330">
    <property type="match status" value="1"/>
</dbReference>
<dbReference type="GO" id="GO:0005524">
    <property type="term" value="F:ATP binding"/>
    <property type="evidence" value="ECO:0007669"/>
    <property type="project" value="UniProtKB-KW"/>
</dbReference>
<dbReference type="CDD" id="cd18787">
    <property type="entry name" value="SF2_C_DEAD"/>
    <property type="match status" value="1"/>
</dbReference>
<evidence type="ECO:0000256" key="7">
    <source>
        <dbReference type="SAM" id="MobiDB-lite"/>
    </source>
</evidence>
<dbReference type="PANTHER" id="PTHR47959">
    <property type="entry name" value="ATP-DEPENDENT RNA HELICASE RHLE-RELATED"/>
    <property type="match status" value="1"/>
</dbReference>
<evidence type="ECO:0000313" key="10">
    <source>
        <dbReference type="EMBL" id="GLI92385.1"/>
    </source>
</evidence>
<dbReference type="PROSITE" id="PS51194">
    <property type="entry name" value="HELICASE_CTER"/>
    <property type="match status" value="1"/>
</dbReference>
<dbReference type="InterPro" id="IPR001650">
    <property type="entry name" value="Helicase_C-like"/>
</dbReference>
<dbReference type="SMART" id="SM00490">
    <property type="entry name" value="HELICc"/>
    <property type="match status" value="1"/>
</dbReference>
<dbReference type="InterPro" id="IPR012677">
    <property type="entry name" value="Nucleotide-bd_a/b_plait_sf"/>
</dbReference>
<sequence>MTFSKISDPLARALADRNYDALTPVQAAVLASEAEGGDILVSAQTGSGKTVAYGLAIASSVLREAGGTEARKPGALIVAPTRELALQVERELGWLYEHAATQIVACVGGMDARLERRKLSEGAHIVVGTPGRLRDHIERGGLDTRGLAAVVLDEADEMLDLGFREDLEFILEATPPERRTLLFSATMPKGIVTLAKRYQRNARRIDVARGERGHADIDYRAIRVAPNETELVTVNLLRYFEAPTAIVFCNTRESVRHLHATLLERGFAAVLLSGELSQHERNHAMQALRDGRARVCVATDVAARGIDLPNLSLVVHADLPHNAEALQHRSGRTGRAGRKGVSALLIPASRRRRAERLLDDAGVHAQWSGPPTAEEINELDQSRMLEDPLLTETPSDEDFRLATLLLAERTPEQLGAALVRLYRSRLPAIEQVVDPGQETRSREPRGPSVKSRSASGERAHPAALPGEPTWFRLNIGRKKNADPKWLLPMLCRRGSVTKQDIGAIRIFDHETKVEIAEHVSEEFAVNMARPSGDNIRAERSTAPTGPRRTSAPERAKPRTGAKKKHKDGPKS</sequence>
<feature type="compositionally biased region" description="Basic residues" evidence="7">
    <location>
        <begin position="557"/>
        <end position="571"/>
    </location>
</feature>
<name>A0A9W6GT55_9HYPH</name>
<evidence type="ECO:0000259" key="8">
    <source>
        <dbReference type="PROSITE" id="PS51192"/>
    </source>
</evidence>
<feature type="region of interest" description="Disordered" evidence="7">
    <location>
        <begin position="432"/>
        <end position="468"/>
    </location>
</feature>
<protein>
    <submittedName>
        <fullName evidence="10">DEAD/DEAH box helicase</fullName>
    </submittedName>
</protein>
<reference evidence="10" key="1">
    <citation type="journal article" date="2023" name="Int. J. Syst. Evol. Microbiol.">
        <title>Methylocystis iwaonis sp. nov., a type II methane-oxidizing bacterium from surface soil of a rice paddy field in Japan, and emended description of the genus Methylocystis (ex Whittenbury et al. 1970) Bowman et al. 1993.</title>
        <authorList>
            <person name="Kaise H."/>
            <person name="Sawadogo J.B."/>
            <person name="Alam M.S."/>
            <person name="Ueno C."/>
            <person name="Dianou D."/>
            <person name="Shinjo R."/>
            <person name="Asakawa S."/>
        </authorList>
    </citation>
    <scope>NUCLEOTIDE SEQUENCE</scope>
    <source>
        <strain evidence="10">LMG27198</strain>
    </source>
</reference>
<comment type="caution">
    <text evidence="10">The sequence shown here is derived from an EMBL/GenBank/DDBJ whole genome shotgun (WGS) entry which is preliminary data.</text>
</comment>
<dbReference type="InterPro" id="IPR011545">
    <property type="entry name" value="DEAD/DEAH_box_helicase_dom"/>
</dbReference>
<dbReference type="PANTHER" id="PTHR47959:SF1">
    <property type="entry name" value="ATP-DEPENDENT RNA HELICASE DBPA"/>
    <property type="match status" value="1"/>
</dbReference>
<feature type="domain" description="Helicase ATP-binding" evidence="8">
    <location>
        <begin position="30"/>
        <end position="205"/>
    </location>
</feature>
<dbReference type="SMART" id="SM00487">
    <property type="entry name" value="DEXDc"/>
    <property type="match status" value="1"/>
</dbReference>
<dbReference type="AlphaFoldDB" id="A0A9W6GT55"/>
<dbReference type="PROSITE" id="PS51192">
    <property type="entry name" value="HELICASE_ATP_BIND_1"/>
    <property type="match status" value="1"/>
</dbReference>
<dbReference type="InterPro" id="IPR050079">
    <property type="entry name" value="DEAD_box_RNA_helicase"/>
</dbReference>
<evidence type="ECO:0000256" key="3">
    <source>
        <dbReference type="ARBA" id="ARBA00022806"/>
    </source>
</evidence>
<dbReference type="Proteomes" id="UP001144323">
    <property type="component" value="Unassembled WGS sequence"/>
</dbReference>
<keyword evidence="1 6" id="KW-0547">Nucleotide-binding</keyword>
<evidence type="ECO:0000256" key="6">
    <source>
        <dbReference type="RuleBase" id="RU000492"/>
    </source>
</evidence>
<keyword evidence="3 6" id="KW-0347">Helicase</keyword>
<dbReference type="GO" id="GO:0005829">
    <property type="term" value="C:cytosol"/>
    <property type="evidence" value="ECO:0007669"/>
    <property type="project" value="TreeGrafter"/>
</dbReference>
<dbReference type="InterPro" id="IPR014001">
    <property type="entry name" value="Helicase_ATP-bd"/>
</dbReference>
<dbReference type="EMBL" id="BSEC01000001">
    <property type="protein sequence ID" value="GLI92385.1"/>
    <property type="molecule type" value="Genomic_DNA"/>
</dbReference>
<dbReference type="Gene3D" id="3.40.50.300">
    <property type="entry name" value="P-loop containing nucleotide triphosphate hydrolases"/>
    <property type="match status" value="2"/>
</dbReference>
<dbReference type="Pfam" id="PF03880">
    <property type="entry name" value="DbpA"/>
    <property type="match status" value="1"/>
</dbReference>
<dbReference type="SUPFAM" id="SSF52540">
    <property type="entry name" value="P-loop containing nucleoside triphosphate hydrolases"/>
    <property type="match status" value="1"/>
</dbReference>
<keyword evidence="2 6" id="KW-0378">Hydrolase</keyword>
<dbReference type="GO" id="GO:0003676">
    <property type="term" value="F:nucleic acid binding"/>
    <property type="evidence" value="ECO:0007669"/>
    <property type="project" value="InterPro"/>
</dbReference>
<keyword evidence="11" id="KW-1185">Reference proteome</keyword>
<dbReference type="CDD" id="cd12252">
    <property type="entry name" value="RRM_DbpA"/>
    <property type="match status" value="1"/>
</dbReference>
<dbReference type="CDD" id="cd00268">
    <property type="entry name" value="DEADc"/>
    <property type="match status" value="1"/>
</dbReference>
<evidence type="ECO:0000256" key="5">
    <source>
        <dbReference type="ARBA" id="ARBA00038437"/>
    </source>
</evidence>
<evidence type="ECO:0000256" key="4">
    <source>
        <dbReference type="ARBA" id="ARBA00022840"/>
    </source>
</evidence>
<gene>
    <name evidence="10" type="ORF">LMG27198_13770</name>
</gene>
<dbReference type="PROSITE" id="PS00039">
    <property type="entry name" value="DEAD_ATP_HELICASE"/>
    <property type="match status" value="1"/>
</dbReference>
<dbReference type="GO" id="GO:0003724">
    <property type="term" value="F:RNA helicase activity"/>
    <property type="evidence" value="ECO:0007669"/>
    <property type="project" value="TreeGrafter"/>
</dbReference>
<evidence type="ECO:0000256" key="2">
    <source>
        <dbReference type="ARBA" id="ARBA00022801"/>
    </source>
</evidence>
<keyword evidence="4 6" id="KW-0067">ATP-binding</keyword>
<dbReference type="Pfam" id="PF00271">
    <property type="entry name" value="Helicase_C"/>
    <property type="match status" value="1"/>
</dbReference>
<evidence type="ECO:0000256" key="1">
    <source>
        <dbReference type="ARBA" id="ARBA00022741"/>
    </source>
</evidence>
<evidence type="ECO:0000313" key="11">
    <source>
        <dbReference type="Proteomes" id="UP001144323"/>
    </source>
</evidence>
<feature type="region of interest" description="Disordered" evidence="7">
    <location>
        <begin position="527"/>
        <end position="571"/>
    </location>
</feature>
<dbReference type="GO" id="GO:0016787">
    <property type="term" value="F:hydrolase activity"/>
    <property type="evidence" value="ECO:0007669"/>
    <property type="project" value="UniProtKB-KW"/>
</dbReference>
<dbReference type="InterPro" id="IPR044742">
    <property type="entry name" value="DEAD/DEAH_RhlB"/>
</dbReference>
<dbReference type="Pfam" id="PF00270">
    <property type="entry name" value="DEAD"/>
    <property type="match status" value="1"/>
</dbReference>
<evidence type="ECO:0000259" key="9">
    <source>
        <dbReference type="PROSITE" id="PS51194"/>
    </source>
</evidence>
<dbReference type="InterPro" id="IPR000629">
    <property type="entry name" value="RNA-helicase_DEAD-box_CS"/>
</dbReference>
<dbReference type="RefSeq" id="WP_281801573.1">
    <property type="nucleotide sequence ID" value="NZ_BSEC01000001.1"/>
</dbReference>
<comment type="similarity">
    <text evidence="5 6">Belongs to the DEAD box helicase family.</text>
</comment>
<accession>A0A9W6GT55</accession>
<organism evidence="10 11">
    <name type="scientific">Methylocystis echinoides</name>
    <dbReference type="NCBI Taxonomy" id="29468"/>
    <lineage>
        <taxon>Bacteria</taxon>
        <taxon>Pseudomonadati</taxon>
        <taxon>Pseudomonadota</taxon>
        <taxon>Alphaproteobacteria</taxon>
        <taxon>Hyphomicrobiales</taxon>
        <taxon>Methylocystaceae</taxon>
        <taxon>Methylocystis</taxon>
    </lineage>
</organism>